<dbReference type="NCBIfam" id="NF033608">
    <property type="entry name" value="type_I_tox_Fst"/>
    <property type="match status" value="1"/>
</dbReference>
<feature type="transmembrane region" description="Helical" evidence="1">
    <location>
        <begin position="7"/>
        <end position="25"/>
    </location>
</feature>
<dbReference type="Proteomes" id="UP000664601">
    <property type="component" value="Unassembled WGS sequence"/>
</dbReference>
<name>A0ABS3L709_9ENTE</name>
<dbReference type="EMBL" id="JAFREM010000019">
    <property type="protein sequence ID" value="MBO1307077.1"/>
    <property type="molecule type" value="Genomic_DNA"/>
</dbReference>
<evidence type="ECO:0000313" key="4">
    <source>
        <dbReference type="EMBL" id="MBO1307941.1"/>
    </source>
</evidence>
<keyword evidence="1" id="KW-1133">Transmembrane helix</keyword>
<reference evidence="2 5" key="1">
    <citation type="submission" date="2021-03" db="EMBL/GenBank/DDBJ databases">
        <title>Enterococcal diversity collection.</title>
        <authorList>
            <person name="Gilmore M.S."/>
            <person name="Schwartzman J."/>
            <person name="Van Tyne D."/>
            <person name="Martin M."/>
            <person name="Earl A.M."/>
            <person name="Manson A.L."/>
            <person name="Straub T."/>
            <person name="Salamzade R."/>
            <person name="Saavedra J."/>
            <person name="Lebreton F."/>
            <person name="Prichula J."/>
            <person name="Schaufler K."/>
            <person name="Gaca A."/>
            <person name="Sgardioli B."/>
            <person name="Wagenaar J."/>
            <person name="Strong T."/>
        </authorList>
    </citation>
    <scope>NUCLEOTIDE SEQUENCE [LARGE SCALE GENOMIC DNA]</scope>
    <source>
        <strain evidence="2 5">669A</strain>
    </source>
</reference>
<keyword evidence="1" id="KW-0812">Transmembrane</keyword>
<evidence type="ECO:0000256" key="1">
    <source>
        <dbReference type="SAM" id="Phobius"/>
    </source>
</evidence>
<evidence type="ECO:0000313" key="5">
    <source>
        <dbReference type="Proteomes" id="UP000664601"/>
    </source>
</evidence>
<protein>
    <submittedName>
        <fullName evidence="2">Type I toxin-antitoxin system Fst family toxin</fullName>
    </submittedName>
</protein>
<dbReference type="EMBL" id="JAFREM010000028">
    <property type="protein sequence ID" value="MBO1307941.1"/>
    <property type="molecule type" value="Genomic_DNA"/>
</dbReference>
<proteinExistence type="predicted"/>
<keyword evidence="5" id="KW-1185">Reference proteome</keyword>
<accession>A0ABS3L709</accession>
<evidence type="ECO:0000313" key="2">
    <source>
        <dbReference type="EMBL" id="MBO1305407.1"/>
    </source>
</evidence>
<dbReference type="RefSeq" id="WP_207672351.1">
    <property type="nucleotide sequence ID" value="NZ_JAFREM010000007.1"/>
</dbReference>
<evidence type="ECO:0000313" key="3">
    <source>
        <dbReference type="EMBL" id="MBO1307077.1"/>
    </source>
</evidence>
<keyword evidence="1" id="KW-0472">Membrane</keyword>
<dbReference type="EMBL" id="JAFREM010000007">
    <property type="protein sequence ID" value="MBO1305407.1"/>
    <property type="molecule type" value="Genomic_DNA"/>
</dbReference>
<sequence length="30" mass="3602">MYFVLQYIIAPIIVGLVTAWFKHWLDDHDP</sequence>
<gene>
    <name evidence="2" type="ORF">JZO70_04505</name>
    <name evidence="3" type="ORF">JZO70_12945</name>
    <name evidence="4" type="ORF">JZO70_17335</name>
</gene>
<organism evidence="2 5">
    <name type="scientific">Candidatus Enterococcus moelleringii</name>
    <dbReference type="NCBI Taxonomy" id="2815325"/>
    <lineage>
        <taxon>Bacteria</taxon>
        <taxon>Bacillati</taxon>
        <taxon>Bacillota</taxon>
        <taxon>Bacilli</taxon>
        <taxon>Lactobacillales</taxon>
        <taxon>Enterococcaceae</taxon>
        <taxon>Enterococcus</taxon>
    </lineage>
</organism>
<comment type="caution">
    <text evidence="2">The sequence shown here is derived from an EMBL/GenBank/DDBJ whole genome shotgun (WGS) entry which is preliminary data.</text>
</comment>